<reference evidence="2 3" key="1">
    <citation type="submission" date="2023-04" db="EMBL/GenBank/DDBJ databases">
        <authorList>
            <person name="Hsu D."/>
        </authorList>
    </citation>
    <scope>NUCLEOTIDE SEQUENCE [LARGE SCALE GENOMIC DNA]</scope>
    <source>
        <strain evidence="2 3">MK1</strain>
    </source>
</reference>
<protein>
    <submittedName>
        <fullName evidence="2">Glycosyl hydrolase family 18 protein</fullName>
    </submittedName>
</protein>
<dbReference type="SMART" id="SM00636">
    <property type="entry name" value="Glyco_18"/>
    <property type="match status" value="1"/>
</dbReference>
<dbReference type="AlphaFoldDB" id="A0AAU0UJF7"/>
<dbReference type="InterPro" id="IPR001223">
    <property type="entry name" value="Glyco_hydro18_cat"/>
</dbReference>
<evidence type="ECO:0000259" key="1">
    <source>
        <dbReference type="PROSITE" id="PS51910"/>
    </source>
</evidence>
<proteinExistence type="predicted"/>
<name>A0AAU0UJF7_9FIRM</name>
<organism evidence="2 3">
    <name type="scientific">Metallumcola ferriviriculae</name>
    <dbReference type="NCBI Taxonomy" id="3039180"/>
    <lineage>
        <taxon>Bacteria</taxon>
        <taxon>Bacillati</taxon>
        <taxon>Bacillota</taxon>
        <taxon>Clostridia</taxon>
        <taxon>Neomoorellales</taxon>
        <taxon>Desulfitibacteraceae</taxon>
        <taxon>Metallumcola</taxon>
    </lineage>
</organism>
<keyword evidence="2" id="KW-0378">Hydrolase</keyword>
<dbReference type="GO" id="GO:0016787">
    <property type="term" value="F:hydrolase activity"/>
    <property type="evidence" value="ECO:0007669"/>
    <property type="project" value="UniProtKB-KW"/>
</dbReference>
<keyword evidence="3" id="KW-1185">Reference proteome</keyword>
<dbReference type="KEGG" id="dbc:MFMK1_000036"/>
<dbReference type="Proteomes" id="UP001329915">
    <property type="component" value="Chromosome"/>
</dbReference>
<dbReference type="SUPFAM" id="SSF51445">
    <property type="entry name" value="(Trans)glycosidases"/>
    <property type="match status" value="1"/>
</dbReference>
<dbReference type="GO" id="GO:0005975">
    <property type="term" value="P:carbohydrate metabolic process"/>
    <property type="evidence" value="ECO:0007669"/>
    <property type="project" value="InterPro"/>
</dbReference>
<dbReference type="PANTHER" id="PTHR46066:SF2">
    <property type="entry name" value="CHITINASE DOMAIN-CONTAINING PROTEIN 1"/>
    <property type="match status" value="1"/>
</dbReference>
<dbReference type="InterPro" id="IPR017853">
    <property type="entry name" value="GH"/>
</dbReference>
<dbReference type="RefSeq" id="WP_366923181.1">
    <property type="nucleotide sequence ID" value="NZ_CP121694.1"/>
</dbReference>
<dbReference type="GO" id="GO:0012505">
    <property type="term" value="C:endomembrane system"/>
    <property type="evidence" value="ECO:0007669"/>
    <property type="project" value="TreeGrafter"/>
</dbReference>
<dbReference type="InterPro" id="IPR011583">
    <property type="entry name" value="Chitinase_II/V-like_cat"/>
</dbReference>
<dbReference type="Gene3D" id="3.20.20.80">
    <property type="entry name" value="Glycosidases"/>
    <property type="match status" value="1"/>
</dbReference>
<accession>A0AAU0UJF7</accession>
<dbReference type="Gene3D" id="3.10.50.10">
    <property type="match status" value="1"/>
</dbReference>
<dbReference type="InterPro" id="IPR029070">
    <property type="entry name" value="Chitinase_insertion_sf"/>
</dbReference>
<dbReference type="PANTHER" id="PTHR46066">
    <property type="entry name" value="CHITINASE DOMAIN-CONTAINING PROTEIN 1 FAMILY MEMBER"/>
    <property type="match status" value="1"/>
</dbReference>
<sequence>MRQTKILAYCWPGKDNGAAFDYAKTIDYLAVVGFTLNQAGEVCVPGGFTQLLPVRERGTELLAVLQNLGVQGFDGEMLKKVLESPVSRQALVDNCSNIVKAHSLAGIHLDFENYGGDSALLNHFVRELAEALRPDHSVSMALPAKTAATTWFTAYDYKGLAGICDFVVLMSYDLHWPGGEPGPVAAVPWMEQVVDFALSRGWKKQQLFLGVPLYGYDWPEKGKGKAILHHQAIELLRKYDIESRWHRRHCERYFEYVAGDVPHSVWYQDEQAIRYKASLAHDMRLAGVGIWRLGFHFPGMWKVLR</sequence>
<evidence type="ECO:0000313" key="2">
    <source>
        <dbReference type="EMBL" id="WRO20278.1"/>
    </source>
</evidence>
<dbReference type="EMBL" id="CP121694">
    <property type="protein sequence ID" value="WRO20278.1"/>
    <property type="molecule type" value="Genomic_DNA"/>
</dbReference>
<dbReference type="GO" id="GO:0070492">
    <property type="term" value="F:oligosaccharide binding"/>
    <property type="evidence" value="ECO:0007669"/>
    <property type="project" value="TreeGrafter"/>
</dbReference>
<gene>
    <name evidence="2" type="ORF">MFMK1_000036</name>
</gene>
<dbReference type="Pfam" id="PF00704">
    <property type="entry name" value="Glyco_hydro_18"/>
    <property type="match status" value="1"/>
</dbReference>
<dbReference type="PROSITE" id="PS51910">
    <property type="entry name" value="GH18_2"/>
    <property type="match status" value="1"/>
</dbReference>
<dbReference type="GO" id="GO:0008061">
    <property type="term" value="F:chitin binding"/>
    <property type="evidence" value="ECO:0007669"/>
    <property type="project" value="InterPro"/>
</dbReference>
<feature type="domain" description="GH18" evidence="1">
    <location>
        <begin position="4"/>
        <end position="305"/>
    </location>
</feature>
<evidence type="ECO:0000313" key="3">
    <source>
        <dbReference type="Proteomes" id="UP001329915"/>
    </source>
</evidence>